<evidence type="ECO:0000256" key="2">
    <source>
        <dbReference type="ARBA" id="ARBA00023125"/>
    </source>
</evidence>
<gene>
    <name evidence="5" type="ORF">EDD60_103129</name>
</gene>
<dbReference type="PANTHER" id="PTHR43280">
    <property type="entry name" value="ARAC-FAMILY TRANSCRIPTIONAL REGULATOR"/>
    <property type="match status" value="1"/>
</dbReference>
<dbReference type="AlphaFoldDB" id="A0A4R3Z744"/>
<evidence type="ECO:0000256" key="3">
    <source>
        <dbReference type="ARBA" id="ARBA00023163"/>
    </source>
</evidence>
<dbReference type="Proteomes" id="UP000295515">
    <property type="component" value="Unassembled WGS sequence"/>
</dbReference>
<comment type="caution">
    <text evidence="5">The sequence shown here is derived from an EMBL/GenBank/DDBJ whole genome shotgun (WGS) entry which is preliminary data.</text>
</comment>
<keyword evidence="2 5" id="KW-0238">DNA-binding</keyword>
<protein>
    <submittedName>
        <fullName evidence="5">AraC-like DNA-binding protein</fullName>
    </submittedName>
</protein>
<dbReference type="PANTHER" id="PTHR43280:SF34">
    <property type="entry name" value="ARAC-FAMILY TRANSCRIPTIONAL REGULATOR"/>
    <property type="match status" value="1"/>
</dbReference>
<dbReference type="GO" id="GO:0043565">
    <property type="term" value="F:sequence-specific DNA binding"/>
    <property type="evidence" value="ECO:0007669"/>
    <property type="project" value="InterPro"/>
</dbReference>
<dbReference type="GO" id="GO:0003700">
    <property type="term" value="F:DNA-binding transcription factor activity"/>
    <property type="evidence" value="ECO:0007669"/>
    <property type="project" value="InterPro"/>
</dbReference>
<dbReference type="EMBL" id="SMCQ01000003">
    <property type="protein sequence ID" value="TCW01673.1"/>
    <property type="molecule type" value="Genomic_DNA"/>
</dbReference>
<proteinExistence type="predicted"/>
<dbReference type="GeneID" id="98914609"/>
<keyword evidence="1" id="KW-0805">Transcription regulation</keyword>
<evidence type="ECO:0000313" key="6">
    <source>
        <dbReference type="Proteomes" id="UP000295515"/>
    </source>
</evidence>
<dbReference type="InterPro" id="IPR009057">
    <property type="entry name" value="Homeodomain-like_sf"/>
</dbReference>
<name>A0A4R3Z744_9FIRM</name>
<feature type="domain" description="HTH araC/xylS-type" evidence="4">
    <location>
        <begin position="284"/>
        <end position="382"/>
    </location>
</feature>
<dbReference type="SUPFAM" id="SSF46689">
    <property type="entry name" value="Homeodomain-like"/>
    <property type="match status" value="2"/>
</dbReference>
<accession>A0A4R3Z744</accession>
<dbReference type="SMART" id="SM00342">
    <property type="entry name" value="HTH_ARAC"/>
    <property type="match status" value="1"/>
</dbReference>
<evidence type="ECO:0000259" key="4">
    <source>
        <dbReference type="PROSITE" id="PS01124"/>
    </source>
</evidence>
<evidence type="ECO:0000313" key="5">
    <source>
        <dbReference type="EMBL" id="TCW01673.1"/>
    </source>
</evidence>
<dbReference type="Pfam" id="PF12833">
    <property type="entry name" value="HTH_18"/>
    <property type="match status" value="1"/>
</dbReference>
<dbReference type="PROSITE" id="PS01124">
    <property type="entry name" value="HTH_ARAC_FAMILY_2"/>
    <property type="match status" value="1"/>
</dbReference>
<dbReference type="Gene3D" id="1.10.10.60">
    <property type="entry name" value="Homeodomain-like"/>
    <property type="match status" value="2"/>
</dbReference>
<dbReference type="InterPro" id="IPR018060">
    <property type="entry name" value="HTH_AraC"/>
</dbReference>
<dbReference type="RefSeq" id="WP_066449067.1">
    <property type="nucleotide sequence ID" value="NZ_CAUWFI010000013.1"/>
</dbReference>
<keyword evidence="3" id="KW-0804">Transcription</keyword>
<keyword evidence="6" id="KW-1185">Reference proteome</keyword>
<evidence type="ECO:0000256" key="1">
    <source>
        <dbReference type="ARBA" id="ARBA00023015"/>
    </source>
</evidence>
<sequence>MKTLISIIDELYNTLHIPCVIFDKDLQLIHPKITIIDMKQFLHDVFLMTYHQVHILVYDHSIAYARMQVTYEKQDYMIVCACILNDLQNPHQNLPESWIKIVPESMIRSHIASLHFMAFQNFVKMLYEMTTHEYLPLQSIHVDYIQSKQVKKKDDILTHRRMTQETPDYYHFEQSLLKAYQDGHFYKVKALLNQINIKDTQLLTQNILQDLIYKVVSFITLITRINIQEGVSSELAFSLSDATLNKLSYITNIQELITLFQQSIYDFYHQLNETKKDHYSLHVYKCIHYIDTHLYDKISLSHLVEHTGLSESYLSAAFKKEVGETMTHYIQRKKADEAARLLLFTNKSHIEISCLLNYSSQSNFIQIFKKYKHMTPKQYQQSHLKDH</sequence>
<organism evidence="5 6">
    <name type="scientific">Longibaculum muris</name>
    <dbReference type="NCBI Taxonomy" id="1796628"/>
    <lineage>
        <taxon>Bacteria</taxon>
        <taxon>Bacillati</taxon>
        <taxon>Bacillota</taxon>
        <taxon>Erysipelotrichia</taxon>
        <taxon>Erysipelotrichales</taxon>
        <taxon>Coprobacillaceae</taxon>
        <taxon>Longibaculum</taxon>
    </lineage>
</organism>
<reference evidence="5 6" key="1">
    <citation type="submission" date="2019-03" db="EMBL/GenBank/DDBJ databases">
        <title>Genomic Encyclopedia of Type Strains, Phase IV (KMG-IV): sequencing the most valuable type-strain genomes for metagenomic binning, comparative biology and taxonomic classification.</title>
        <authorList>
            <person name="Goeker M."/>
        </authorList>
    </citation>
    <scope>NUCLEOTIDE SEQUENCE [LARGE SCALE GENOMIC DNA]</scope>
    <source>
        <strain evidence="5 6">DSM 29487</strain>
    </source>
</reference>